<accession>A0ABP9X762</accession>
<dbReference type="InterPro" id="IPR002403">
    <property type="entry name" value="Cyt_P450_E_grp-IV"/>
</dbReference>
<sequence length="418" mass="47906">MLHQRYGVITTFATQNPENWFFAFGPEYNQLLLSNTELYNHIQPINLPGNTAAARLSTGLLSLNGQEHAAHRSLLMPFFQRKYIDSYIPEIVEITNKHLARLAIGKTVDLESFFKQLVFHIACKTLFGIDFNEIGESLRLWLSRLTSTSIALLPHINFPFSPFRRFEHLSRGIEKSILDIIAEKQNLQSDSPDIVNLLIKSGLSNYEIIGELMTLLLASHETTSAALSWIFFLLSQSPDITNKLTDEISGSKLENLNQLNLLDNIVKESLRLFPPVPYQHRRATDSYQLGPYMMPKNSIVSYSPYITHRLPNLYEHPTHFLPSRWNTIKPTTYEFLPFGAGPRMCIGASLAIMQIKIIIYLALQQFSMVLQPNVRMDRRTNIVLTQRYGLPMSIVAPYKTVKQLSRIGNIWDMVYFPE</sequence>
<dbReference type="EMBL" id="BAABRU010000036">
    <property type="protein sequence ID" value="GAA5531204.1"/>
    <property type="molecule type" value="Genomic_DNA"/>
</dbReference>
<comment type="caution">
    <text evidence="8">The sequence shown here is derived from an EMBL/GenBank/DDBJ whole genome shotgun (WGS) entry which is preliminary data.</text>
</comment>
<dbReference type="PANTHER" id="PTHR24291">
    <property type="entry name" value="CYTOCHROME P450 FAMILY 4"/>
    <property type="match status" value="1"/>
</dbReference>
<keyword evidence="4 7" id="KW-0560">Oxidoreductase</keyword>
<keyword evidence="3 7" id="KW-0479">Metal-binding</keyword>
<keyword evidence="9" id="KW-1185">Reference proteome</keyword>
<proteinExistence type="inferred from homology"/>
<evidence type="ECO:0000313" key="8">
    <source>
        <dbReference type="EMBL" id="GAA5531204.1"/>
    </source>
</evidence>
<dbReference type="SUPFAM" id="SSF48264">
    <property type="entry name" value="Cytochrome P450"/>
    <property type="match status" value="1"/>
</dbReference>
<evidence type="ECO:0000256" key="7">
    <source>
        <dbReference type="RuleBase" id="RU000461"/>
    </source>
</evidence>
<evidence type="ECO:0000256" key="5">
    <source>
        <dbReference type="ARBA" id="ARBA00023004"/>
    </source>
</evidence>
<keyword evidence="2 7" id="KW-0349">Heme</keyword>
<evidence type="ECO:0000256" key="4">
    <source>
        <dbReference type="ARBA" id="ARBA00023002"/>
    </source>
</evidence>
<keyword evidence="6 7" id="KW-0503">Monooxygenase</keyword>
<evidence type="ECO:0000256" key="6">
    <source>
        <dbReference type="ARBA" id="ARBA00023033"/>
    </source>
</evidence>
<organism evidence="8 9">
    <name type="scientific">Herpetosiphon gulosus</name>
    <dbReference type="NCBI Taxonomy" id="1973496"/>
    <lineage>
        <taxon>Bacteria</taxon>
        <taxon>Bacillati</taxon>
        <taxon>Chloroflexota</taxon>
        <taxon>Chloroflexia</taxon>
        <taxon>Herpetosiphonales</taxon>
        <taxon>Herpetosiphonaceae</taxon>
        <taxon>Herpetosiphon</taxon>
    </lineage>
</organism>
<dbReference type="Proteomes" id="UP001428290">
    <property type="component" value="Unassembled WGS sequence"/>
</dbReference>
<dbReference type="PANTHER" id="PTHR24291:SF50">
    <property type="entry name" value="BIFUNCTIONAL ALBAFLAVENONE MONOOXYGENASE_TERPENE SYNTHASE"/>
    <property type="match status" value="1"/>
</dbReference>
<dbReference type="Gene3D" id="1.10.630.10">
    <property type="entry name" value="Cytochrome P450"/>
    <property type="match status" value="1"/>
</dbReference>
<comment type="similarity">
    <text evidence="1 7">Belongs to the cytochrome P450 family.</text>
</comment>
<evidence type="ECO:0008006" key="10">
    <source>
        <dbReference type="Google" id="ProtNLM"/>
    </source>
</evidence>
<dbReference type="PRINTS" id="PR00385">
    <property type="entry name" value="P450"/>
</dbReference>
<dbReference type="PRINTS" id="PR00465">
    <property type="entry name" value="EP450IV"/>
</dbReference>
<dbReference type="Pfam" id="PF00067">
    <property type="entry name" value="p450"/>
    <property type="match status" value="1"/>
</dbReference>
<keyword evidence="5 7" id="KW-0408">Iron</keyword>
<dbReference type="PROSITE" id="PS00086">
    <property type="entry name" value="CYTOCHROME_P450"/>
    <property type="match status" value="1"/>
</dbReference>
<dbReference type="InterPro" id="IPR036396">
    <property type="entry name" value="Cyt_P450_sf"/>
</dbReference>
<evidence type="ECO:0000256" key="2">
    <source>
        <dbReference type="ARBA" id="ARBA00022617"/>
    </source>
</evidence>
<reference evidence="8 9" key="1">
    <citation type="submission" date="2024-02" db="EMBL/GenBank/DDBJ databases">
        <title>Herpetosiphon gulosus NBRC 112829.</title>
        <authorList>
            <person name="Ichikawa N."/>
            <person name="Katano-Makiyama Y."/>
            <person name="Hidaka K."/>
        </authorList>
    </citation>
    <scope>NUCLEOTIDE SEQUENCE [LARGE SCALE GENOMIC DNA]</scope>
    <source>
        <strain evidence="8 9">NBRC 112829</strain>
    </source>
</reference>
<gene>
    <name evidence="8" type="ORF">Hgul01_05029</name>
</gene>
<evidence type="ECO:0000256" key="3">
    <source>
        <dbReference type="ARBA" id="ARBA00022723"/>
    </source>
</evidence>
<evidence type="ECO:0000256" key="1">
    <source>
        <dbReference type="ARBA" id="ARBA00010617"/>
    </source>
</evidence>
<dbReference type="InterPro" id="IPR001128">
    <property type="entry name" value="Cyt_P450"/>
</dbReference>
<dbReference type="InterPro" id="IPR017972">
    <property type="entry name" value="Cyt_P450_CS"/>
</dbReference>
<evidence type="ECO:0000313" key="9">
    <source>
        <dbReference type="Proteomes" id="UP001428290"/>
    </source>
</evidence>
<name>A0ABP9X762_9CHLR</name>
<protein>
    <recommendedName>
        <fullName evidence="10">Cytochrome P450</fullName>
    </recommendedName>
</protein>
<dbReference type="InterPro" id="IPR050196">
    <property type="entry name" value="Cytochrome_P450_Monoox"/>
</dbReference>